<dbReference type="VEuPathDB" id="FungiDB:SPBR_01962"/>
<reference evidence="3 4" key="1">
    <citation type="journal article" date="2014" name="BMC Genomics">
        <title>Comparative genomics of the major fungal agents of human and animal Sporotrichosis: Sporothrix schenckii and Sporothrix brasiliensis.</title>
        <authorList>
            <person name="Teixeira M.M."/>
            <person name="de Almeida L.G."/>
            <person name="Kubitschek-Barreira P."/>
            <person name="Alves F.L."/>
            <person name="Kioshima E.S."/>
            <person name="Abadio A.K."/>
            <person name="Fernandes L."/>
            <person name="Derengowski L.S."/>
            <person name="Ferreira K.S."/>
            <person name="Souza R.C."/>
            <person name="Ruiz J.C."/>
            <person name="de Andrade N.C."/>
            <person name="Paes H.C."/>
            <person name="Nicola A.M."/>
            <person name="Albuquerque P."/>
            <person name="Gerber A.L."/>
            <person name="Martins V.P."/>
            <person name="Peconick L.D."/>
            <person name="Neto A.V."/>
            <person name="Chaucanez C.B."/>
            <person name="Silva P.A."/>
            <person name="Cunha O.L."/>
            <person name="de Oliveira F.F."/>
            <person name="dos Santos T.C."/>
            <person name="Barros A.L."/>
            <person name="Soares M.A."/>
            <person name="de Oliveira L.M."/>
            <person name="Marini M.M."/>
            <person name="Villalobos-Duno H."/>
            <person name="Cunha M.M."/>
            <person name="de Hoog S."/>
            <person name="da Silveira J.F."/>
            <person name="Henrissat B."/>
            <person name="Nino-Vega G.A."/>
            <person name="Cisalpino P.S."/>
            <person name="Mora-Montes H.M."/>
            <person name="Almeida S.R."/>
            <person name="Stajich J.E."/>
            <person name="Lopes-Bezerra L.M."/>
            <person name="Vasconcelos A.T."/>
            <person name="Felipe M.S."/>
        </authorList>
    </citation>
    <scope>NUCLEOTIDE SEQUENCE [LARGE SCALE GENOMIC DNA]</scope>
    <source>
        <strain evidence="3 4">5110</strain>
    </source>
</reference>
<dbReference type="GeneID" id="63675192"/>
<accession>A0A0C2FIP9</accession>
<dbReference type="Proteomes" id="UP000031575">
    <property type="component" value="Unassembled WGS sequence"/>
</dbReference>
<dbReference type="PANTHER" id="PTHR10963:SF60">
    <property type="entry name" value="GRAM-NEGATIVE BACTERIA-BINDING PROTEIN 1-RELATED"/>
    <property type="match status" value="1"/>
</dbReference>
<dbReference type="PANTHER" id="PTHR10963">
    <property type="entry name" value="GLYCOSYL HYDROLASE-RELATED"/>
    <property type="match status" value="1"/>
</dbReference>
<dbReference type="InterPro" id="IPR013320">
    <property type="entry name" value="ConA-like_dom_sf"/>
</dbReference>
<dbReference type="InterPro" id="IPR050546">
    <property type="entry name" value="Glycosyl_Hydrlase_16"/>
</dbReference>
<evidence type="ECO:0000313" key="3">
    <source>
        <dbReference type="EMBL" id="KIH90993.1"/>
    </source>
</evidence>
<keyword evidence="1" id="KW-0732">Signal</keyword>
<dbReference type="GO" id="GO:0004553">
    <property type="term" value="F:hydrolase activity, hydrolyzing O-glycosyl compounds"/>
    <property type="evidence" value="ECO:0007669"/>
    <property type="project" value="InterPro"/>
</dbReference>
<dbReference type="InterPro" id="IPR000757">
    <property type="entry name" value="Beta-glucanase-like"/>
</dbReference>
<dbReference type="Gene3D" id="2.60.120.200">
    <property type="match status" value="1"/>
</dbReference>
<keyword evidence="4" id="KW-1185">Reference proteome</keyword>
<comment type="caution">
    <text evidence="3">The sequence shown here is derived from an EMBL/GenBank/DDBJ whole genome shotgun (WGS) entry which is preliminary data.</text>
</comment>
<dbReference type="AlphaFoldDB" id="A0A0C2FIP9"/>
<evidence type="ECO:0000313" key="4">
    <source>
        <dbReference type="Proteomes" id="UP000031575"/>
    </source>
</evidence>
<dbReference type="PROSITE" id="PS51762">
    <property type="entry name" value="GH16_2"/>
    <property type="match status" value="1"/>
</dbReference>
<dbReference type="HOGENOM" id="CLU_019533_3_1_1"/>
<dbReference type="Pfam" id="PF26113">
    <property type="entry name" value="GH16_XgeA"/>
    <property type="match status" value="1"/>
</dbReference>
<gene>
    <name evidence="3" type="ORF">SPBR_01962</name>
</gene>
<feature type="chain" id="PRO_5002148959" evidence="1">
    <location>
        <begin position="21"/>
        <end position="285"/>
    </location>
</feature>
<proteinExistence type="predicted"/>
<dbReference type="OrthoDB" id="192832at2759"/>
<feature type="domain" description="GH16" evidence="2">
    <location>
        <begin position="19"/>
        <end position="285"/>
    </location>
</feature>
<dbReference type="SUPFAM" id="SSF49899">
    <property type="entry name" value="Concanavalin A-like lectins/glucanases"/>
    <property type="match status" value="1"/>
</dbReference>
<dbReference type="EMBL" id="AWTV01000007">
    <property type="protein sequence ID" value="KIH90993.1"/>
    <property type="molecule type" value="Genomic_DNA"/>
</dbReference>
<dbReference type="GO" id="GO:0005975">
    <property type="term" value="P:carbohydrate metabolic process"/>
    <property type="evidence" value="ECO:0007669"/>
    <property type="project" value="InterPro"/>
</dbReference>
<evidence type="ECO:0000259" key="2">
    <source>
        <dbReference type="PROSITE" id="PS51762"/>
    </source>
</evidence>
<protein>
    <submittedName>
        <fullName evidence="3">Endo-1,3(4)-beta-glucanase</fullName>
    </submittedName>
</protein>
<feature type="signal peptide" evidence="1">
    <location>
        <begin position="1"/>
        <end position="20"/>
    </location>
</feature>
<evidence type="ECO:0000256" key="1">
    <source>
        <dbReference type="SAM" id="SignalP"/>
    </source>
</evidence>
<dbReference type="RefSeq" id="XP_040619003.1">
    <property type="nucleotide sequence ID" value="XM_040760271.1"/>
</dbReference>
<name>A0A0C2FIP9_9PEZI</name>
<dbReference type="CDD" id="cd02182">
    <property type="entry name" value="GH16_Strep_laminarinase_like"/>
    <property type="match status" value="1"/>
</dbReference>
<organism evidence="3 4">
    <name type="scientific">Sporothrix brasiliensis 5110</name>
    <dbReference type="NCBI Taxonomy" id="1398154"/>
    <lineage>
        <taxon>Eukaryota</taxon>
        <taxon>Fungi</taxon>
        <taxon>Dikarya</taxon>
        <taxon>Ascomycota</taxon>
        <taxon>Pezizomycotina</taxon>
        <taxon>Sordariomycetes</taxon>
        <taxon>Sordariomycetidae</taxon>
        <taxon>Ophiostomatales</taxon>
        <taxon>Ophiostomataceae</taxon>
        <taxon>Sporothrix</taxon>
    </lineage>
</organism>
<sequence>MHSTGYTTSLLACLPLLAQAWNAPSYSGFNLVWQETFSGNSGTLPSTSTWNIITGNLGVNNELETYTDSTANLQLSGGNTLQIVPWESGGQWTSGRIESTYTFTPAAGAKTLAEADIRFGDDDPSTKQGMWPAFWMLGDSIRHGTQWPACGEIDALETVDGQLIGHGTAHCDVSQGGACNEPTGLTSSVGIPDQSWHTWRVQFDRTSNNWQTETITWYLDGASFHSISGSELGDENSWNALCHSPLYFILNVAVGGNWPGSPNSSTEDGYGALMEVAYVAVYSSR</sequence>